<dbReference type="Proteomes" id="UP000184383">
    <property type="component" value="Unassembled WGS sequence"/>
</dbReference>
<name>A0A1L9R7R4_ASPWE</name>
<dbReference type="VEuPathDB" id="FungiDB:ASPWEDRAFT_44902"/>
<keyword evidence="2" id="KW-1185">Reference proteome</keyword>
<dbReference type="OrthoDB" id="3650366at2759"/>
<dbReference type="STRING" id="1073089.A0A1L9R7R4"/>
<dbReference type="PANTHER" id="PTHR48419">
    <property type="entry name" value="SULFOTRANSFERASE DOMAIN-CONTAINING PROTEIN"/>
    <property type="match status" value="1"/>
</dbReference>
<protein>
    <recommendedName>
        <fullName evidence="3">Sulfotransferase domain-containing protein</fullName>
    </recommendedName>
</protein>
<dbReference type="InterPro" id="IPR027417">
    <property type="entry name" value="P-loop_NTPase"/>
</dbReference>
<dbReference type="SUPFAM" id="SSF52540">
    <property type="entry name" value="P-loop containing nucleoside triphosphate hydrolases"/>
    <property type="match status" value="1"/>
</dbReference>
<evidence type="ECO:0000313" key="2">
    <source>
        <dbReference type="Proteomes" id="UP000184383"/>
    </source>
</evidence>
<dbReference type="InterPro" id="IPR053226">
    <property type="entry name" value="Pyrrolopyrazine_biosynth_F"/>
</dbReference>
<dbReference type="EMBL" id="KV878216">
    <property type="protein sequence ID" value="OJJ30949.1"/>
    <property type="molecule type" value="Genomic_DNA"/>
</dbReference>
<dbReference type="GeneID" id="63752237"/>
<dbReference type="AlphaFoldDB" id="A0A1L9R7R4"/>
<evidence type="ECO:0000313" key="1">
    <source>
        <dbReference type="EMBL" id="OJJ30949.1"/>
    </source>
</evidence>
<accession>A0A1L9R7R4</accession>
<evidence type="ECO:0008006" key="3">
    <source>
        <dbReference type="Google" id="ProtNLM"/>
    </source>
</evidence>
<sequence length="321" mass="36797">MLSLEDQKNVLSNRMGGYFFWDAYMKGRRNGHIYKPIAHWTADDIEETRQLFQQCVDNLEDMSQAAEAQDKVLFGKEHVSWFANPAVTSGHLFDDDDGSEDQYAMPFCLDFPERYGSASAFSPENPTVLPDEYLKSWTQTFLIRHPALAFPSFYRAMNSLHDEGCADPHELIPLMKLSSTLWWTRQLYEWCCKNSANTLTGHGSERERLPIVLDAEDIIHSPSVLLRYCELVGLDPGKVKFQWNNQTKQSNVIEAVMKATLDHSSGLLPEKTPAIIDISAEADTWIDEFGEEVGKLIEKLVRDAMPDYEFLRERRLKVAHK</sequence>
<gene>
    <name evidence="1" type="ORF">ASPWEDRAFT_44902</name>
</gene>
<dbReference type="RefSeq" id="XP_040684626.1">
    <property type="nucleotide sequence ID" value="XM_040836389.1"/>
</dbReference>
<organism evidence="1 2">
    <name type="scientific">Aspergillus wentii DTO 134E9</name>
    <dbReference type="NCBI Taxonomy" id="1073089"/>
    <lineage>
        <taxon>Eukaryota</taxon>
        <taxon>Fungi</taxon>
        <taxon>Dikarya</taxon>
        <taxon>Ascomycota</taxon>
        <taxon>Pezizomycotina</taxon>
        <taxon>Eurotiomycetes</taxon>
        <taxon>Eurotiomycetidae</taxon>
        <taxon>Eurotiales</taxon>
        <taxon>Aspergillaceae</taxon>
        <taxon>Aspergillus</taxon>
        <taxon>Aspergillus subgen. Cremei</taxon>
    </lineage>
</organism>
<dbReference type="PANTHER" id="PTHR48419:SF1">
    <property type="entry name" value="SULFOTRANSFERASE DOMAIN-CONTAINING PROTEIN"/>
    <property type="match status" value="1"/>
</dbReference>
<proteinExistence type="predicted"/>
<reference evidence="2" key="1">
    <citation type="journal article" date="2017" name="Genome Biol.">
        <title>Comparative genomics reveals high biological diversity and specific adaptations in the industrially and medically important fungal genus Aspergillus.</title>
        <authorList>
            <person name="de Vries R.P."/>
            <person name="Riley R."/>
            <person name="Wiebenga A."/>
            <person name="Aguilar-Osorio G."/>
            <person name="Amillis S."/>
            <person name="Uchima C.A."/>
            <person name="Anderluh G."/>
            <person name="Asadollahi M."/>
            <person name="Askin M."/>
            <person name="Barry K."/>
            <person name="Battaglia E."/>
            <person name="Bayram O."/>
            <person name="Benocci T."/>
            <person name="Braus-Stromeyer S.A."/>
            <person name="Caldana C."/>
            <person name="Canovas D."/>
            <person name="Cerqueira G.C."/>
            <person name="Chen F."/>
            <person name="Chen W."/>
            <person name="Choi C."/>
            <person name="Clum A."/>
            <person name="Dos Santos R.A."/>
            <person name="Damasio A.R."/>
            <person name="Diallinas G."/>
            <person name="Emri T."/>
            <person name="Fekete E."/>
            <person name="Flipphi M."/>
            <person name="Freyberg S."/>
            <person name="Gallo A."/>
            <person name="Gournas C."/>
            <person name="Habgood R."/>
            <person name="Hainaut M."/>
            <person name="Harispe M.L."/>
            <person name="Henrissat B."/>
            <person name="Hilden K.S."/>
            <person name="Hope R."/>
            <person name="Hossain A."/>
            <person name="Karabika E."/>
            <person name="Karaffa L."/>
            <person name="Karanyi Z."/>
            <person name="Krasevec N."/>
            <person name="Kuo A."/>
            <person name="Kusch H."/>
            <person name="LaButti K."/>
            <person name="Lagendijk E.L."/>
            <person name="Lapidus A."/>
            <person name="Levasseur A."/>
            <person name="Lindquist E."/>
            <person name="Lipzen A."/>
            <person name="Logrieco A.F."/>
            <person name="MacCabe A."/>
            <person name="Maekelae M.R."/>
            <person name="Malavazi I."/>
            <person name="Melin P."/>
            <person name="Meyer V."/>
            <person name="Mielnichuk N."/>
            <person name="Miskei M."/>
            <person name="Molnar A.P."/>
            <person name="Mule G."/>
            <person name="Ngan C.Y."/>
            <person name="Orejas M."/>
            <person name="Orosz E."/>
            <person name="Ouedraogo J.P."/>
            <person name="Overkamp K.M."/>
            <person name="Park H.-S."/>
            <person name="Perrone G."/>
            <person name="Piumi F."/>
            <person name="Punt P.J."/>
            <person name="Ram A.F."/>
            <person name="Ramon A."/>
            <person name="Rauscher S."/>
            <person name="Record E."/>
            <person name="Riano-Pachon D.M."/>
            <person name="Robert V."/>
            <person name="Roehrig J."/>
            <person name="Ruller R."/>
            <person name="Salamov A."/>
            <person name="Salih N.S."/>
            <person name="Samson R.A."/>
            <person name="Sandor E."/>
            <person name="Sanguinetti M."/>
            <person name="Schuetze T."/>
            <person name="Sepcic K."/>
            <person name="Shelest E."/>
            <person name="Sherlock G."/>
            <person name="Sophianopoulou V."/>
            <person name="Squina F.M."/>
            <person name="Sun H."/>
            <person name="Susca A."/>
            <person name="Todd R.B."/>
            <person name="Tsang A."/>
            <person name="Unkles S.E."/>
            <person name="van de Wiele N."/>
            <person name="van Rossen-Uffink D."/>
            <person name="Oliveira J.V."/>
            <person name="Vesth T.C."/>
            <person name="Visser J."/>
            <person name="Yu J.-H."/>
            <person name="Zhou M."/>
            <person name="Andersen M.R."/>
            <person name="Archer D.B."/>
            <person name="Baker S.E."/>
            <person name="Benoit I."/>
            <person name="Brakhage A.A."/>
            <person name="Braus G.H."/>
            <person name="Fischer R."/>
            <person name="Frisvad J.C."/>
            <person name="Goldman G.H."/>
            <person name="Houbraken J."/>
            <person name="Oakley B."/>
            <person name="Pocsi I."/>
            <person name="Scazzocchio C."/>
            <person name="Seiboth B."/>
            <person name="vanKuyk P.A."/>
            <person name="Wortman J."/>
            <person name="Dyer P.S."/>
            <person name="Grigoriev I.V."/>
        </authorList>
    </citation>
    <scope>NUCLEOTIDE SEQUENCE [LARGE SCALE GENOMIC DNA]</scope>
    <source>
        <strain evidence="2">DTO 134E9</strain>
    </source>
</reference>